<accession>A0ABN0V6N4</accession>
<evidence type="ECO:0000313" key="4">
    <source>
        <dbReference type="Proteomes" id="UP001500967"/>
    </source>
</evidence>
<protein>
    <submittedName>
        <fullName evidence="3">Uncharacterized protein</fullName>
    </submittedName>
</protein>
<organism evidence="3 4">
    <name type="scientific">Cryptosporangium japonicum</name>
    <dbReference type="NCBI Taxonomy" id="80872"/>
    <lineage>
        <taxon>Bacteria</taxon>
        <taxon>Bacillati</taxon>
        <taxon>Actinomycetota</taxon>
        <taxon>Actinomycetes</taxon>
        <taxon>Cryptosporangiales</taxon>
        <taxon>Cryptosporangiaceae</taxon>
        <taxon>Cryptosporangium</taxon>
    </lineage>
</organism>
<feature type="region of interest" description="Disordered" evidence="1">
    <location>
        <begin position="736"/>
        <end position="859"/>
    </location>
</feature>
<feature type="transmembrane region" description="Helical" evidence="2">
    <location>
        <begin position="413"/>
        <end position="434"/>
    </location>
</feature>
<feature type="transmembrane region" description="Helical" evidence="2">
    <location>
        <begin position="706"/>
        <end position="728"/>
    </location>
</feature>
<evidence type="ECO:0000256" key="2">
    <source>
        <dbReference type="SAM" id="Phobius"/>
    </source>
</evidence>
<feature type="transmembrane region" description="Helical" evidence="2">
    <location>
        <begin position="565"/>
        <end position="582"/>
    </location>
</feature>
<feature type="transmembrane region" description="Helical" evidence="2">
    <location>
        <begin position="510"/>
        <end position="530"/>
    </location>
</feature>
<feature type="transmembrane region" description="Helical" evidence="2">
    <location>
        <begin position="542"/>
        <end position="559"/>
    </location>
</feature>
<dbReference type="Proteomes" id="UP001500967">
    <property type="component" value="Unassembled WGS sequence"/>
</dbReference>
<keyword evidence="2" id="KW-0812">Transmembrane</keyword>
<keyword evidence="2" id="KW-0472">Membrane</keyword>
<keyword evidence="2" id="KW-1133">Transmembrane helix</keyword>
<sequence length="859" mass="86140">MSGERTITLLLRVAVVCAVVVIAAVTGMTAVPGLPVAAPAPVTPATAHVVVVGVPGLRWDDVDAQRTPALWRLMRAGSAGALSVRAAGPLTCPADGWVTLGAGNRGRGPRHGATCPDEFPLDAPSLAGAPGAARDTGARLPQQPDIIARNSELSQGTRPGALADGVRCVTAVGRGAAVAAAHPSGRIDRYAAILPGDPAELLTRCPVTIVEGPSISDRSGPPTRHRVAAAADTIVAKVDAARPTGSVLLVVGISDTGDVPRLHVAVAVGPGFTPGAELTSPTTGKAPFVQLMDLAPTAISALGLDPVASMNGVAMVSAGAQAATPAGQVARLTDHDRAAGAQRPLVQPFFTIMVVAVIALLVISWWLVFRRWHTVVAESGPPATLLPGAPAAGVAPLKAARVRWPRAIEVVEVLALTLATVPVAAFAANVVPWWRSDHPLFVLVALILAGVAALTGVAYGGPWRGRPTGPIGCVAIGTALVLAADVLTGSNLQLNALPGYSPLVAGRFTGFGNLAFGVYAAGVLIGVGCLAQATPGWRRPTLFTVAGAAAVLVVGAPGWGADIGGILALTPAVLLAAVRLSGRRVSGGVVAGAAVAALGAVSAFAAADYARPEADRSHLGRFVAQLLDGEAGTVIQRKAEANVTLLLTSQLTILVVAVAIFVTFVLLVPTARLRRVLGLYPAVRAGLTGLGVAAVLGFALNDSGVAVPAFAAMVAVPLAIALTIRVALAGRRPVRRDLPVWNPPATPAPPPPSPGPGSGGAPDDPSDPSDPEPPSGPSPGEPPSTGGDPVVPAPITLSEPPPDPDDGPPAAPAPGGARAETAGDAAPVRVPRARAEATGDDGDAERAAESGTPRGRVAR</sequence>
<dbReference type="InterPro" id="IPR017850">
    <property type="entry name" value="Alkaline_phosphatase_core_sf"/>
</dbReference>
<feature type="compositionally biased region" description="Pro residues" evidence="1">
    <location>
        <begin position="741"/>
        <end position="755"/>
    </location>
</feature>
<feature type="transmembrane region" description="Helical" evidence="2">
    <location>
        <begin position="589"/>
        <end position="607"/>
    </location>
</feature>
<feature type="transmembrane region" description="Helical" evidence="2">
    <location>
        <begin position="440"/>
        <end position="459"/>
    </location>
</feature>
<feature type="transmembrane region" description="Helical" evidence="2">
    <location>
        <begin position="471"/>
        <end position="490"/>
    </location>
</feature>
<keyword evidence="4" id="KW-1185">Reference proteome</keyword>
<feature type="transmembrane region" description="Helical" evidence="2">
    <location>
        <begin position="651"/>
        <end position="670"/>
    </location>
</feature>
<feature type="transmembrane region" description="Helical" evidence="2">
    <location>
        <begin position="349"/>
        <end position="369"/>
    </location>
</feature>
<evidence type="ECO:0000313" key="3">
    <source>
        <dbReference type="EMBL" id="GAA0277644.1"/>
    </source>
</evidence>
<dbReference type="RefSeq" id="WP_344653876.1">
    <property type="nucleotide sequence ID" value="NZ_BAAAGX010000036.1"/>
</dbReference>
<comment type="caution">
    <text evidence="3">The sequence shown here is derived from an EMBL/GenBank/DDBJ whole genome shotgun (WGS) entry which is preliminary data.</text>
</comment>
<gene>
    <name evidence="3" type="ORF">GCM10009539_76780</name>
</gene>
<evidence type="ECO:0000256" key="1">
    <source>
        <dbReference type="SAM" id="MobiDB-lite"/>
    </source>
</evidence>
<dbReference type="Gene3D" id="3.40.720.10">
    <property type="entry name" value="Alkaline Phosphatase, subunit A"/>
    <property type="match status" value="1"/>
</dbReference>
<reference evidence="3 4" key="1">
    <citation type="journal article" date="2019" name="Int. J. Syst. Evol. Microbiol.">
        <title>The Global Catalogue of Microorganisms (GCM) 10K type strain sequencing project: providing services to taxonomists for standard genome sequencing and annotation.</title>
        <authorList>
            <consortium name="The Broad Institute Genomics Platform"/>
            <consortium name="The Broad Institute Genome Sequencing Center for Infectious Disease"/>
            <person name="Wu L."/>
            <person name="Ma J."/>
        </authorList>
    </citation>
    <scope>NUCLEOTIDE SEQUENCE [LARGE SCALE GENOMIC DNA]</scope>
    <source>
        <strain evidence="3 4">JCM 10425</strain>
    </source>
</reference>
<proteinExistence type="predicted"/>
<feature type="transmembrane region" description="Helical" evidence="2">
    <location>
        <begin position="682"/>
        <end position="700"/>
    </location>
</feature>
<feature type="compositionally biased region" description="Pro residues" evidence="1">
    <location>
        <begin position="771"/>
        <end position="782"/>
    </location>
</feature>
<name>A0ABN0V6N4_9ACTN</name>
<dbReference type="EMBL" id="BAAAGX010000036">
    <property type="protein sequence ID" value="GAA0277644.1"/>
    <property type="molecule type" value="Genomic_DNA"/>
</dbReference>